<dbReference type="Proteomes" id="UP000249123">
    <property type="component" value="Unassembled WGS sequence"/>
</dbReference>
<dbReference type="InterPro" id="IPR029021">
    <property type="entry name" value="Prot-tyrosine_phosphatase-like"/>
</dbReference>
<dbReference type="STRING" id="1280941.HY2_09930"/>
<dbReference type="Gene3D" id="3.90.190.10">
    <property type="entry name" value="Protein tyrosine phosphatase superfamily"/>
    <property type="match status" value="1"/>
</dbReference>
<dbReference type="AlphaFoldDB" id="A0A062U2P2"/>
<evidence type="ECO:0000313" key="2">
    <source>
        <dbReference type="EMBL" id="RAN34703.1"/>
    </source>
</evidence>
<dbReference type="OrthoDB" id="9814896at2"/>
<accession>A0A062U2P2</accession>
<reference evidence="2 3" key="1">
    <citation type="submission" date="2013-04" db="EMBL/GenBank/DDBJ databases">
        <title>Hyphomonas sp. T24B3 Genome Sequencing.</title>
        <authorList>
            <person name="Lai Q."/>
            <person name="Shao Z."/>
        </authorList>
    </citation>
    <scope>NUCLEOTIDE SEQUENCE [LARGE SCALE GENOMIC DNA]</scope>
    <source>
        <strain evidence="2 3">T24B3</strain>
    </source>
</reference>
<protein>
    <recommendedName>
        <fullName evidence="1">Tyrosine specific protein phosphatases domain-containing protein</fullName>
    </recommendedName>
</protein>
<dbReference type="InterPro" id="IPR055214">
    <property type="entry name" value="PTP-NADK"/>
</dbReference>
<dbReference type="Pfam" id="PF22741">
    <property type="entry name" value="PTP-NADK"/>
    <property type="match status" value="1"/>
</dbReference>
<dbReference type="InterPro" id="IPR000387">
    <property type="entry name" value="Tyr_Pase_dom"/>
</dbReference>
<dbReference type="RefSeq" id="WP_051594700.1">
    <property type="nucleotide sequence ID" value="NZ_AWFA01000009.1"/>
</dbReference>
<organism evidence="2 3">
    <name type="scientific">Hyphomonas pacifica</name>
    <dbReference type="NCBI Taxonomy" id="1280941"/>
    <lineage>
        <taxon>Bacteria</taxon>
        <taxon>Pseudomonadati</taxon>
        <taxon>Pseudomonadota</taxon>
        <taxon>Alphaproteobacteria</taxon>
        <taxon>Hyphomonadales</taxon>
        <taxon>Hyphomonadaceae</taxon>
        <taxon>Hyphomonas</taxon>
    </lineage>
</organism>
<dbReference type="eggNOG" id="COG2365">
    <property type="taxonomic scope" value="Bacteria"/>
</dbReference>
<comment type="caution">
    <text evidence="2">The sequence shown here is derived from an EMBL/GenBank/DDBJ whole genome shotgun (WGS) entry which is preliminary data.</text>
</comment>
<dbReference type="EMBL" id="AWFB01000009">
    <property type="protein sequence ID" value="RAN34703.1"/>
    <property type="molecule type" value="Genomic_DNA"/>
</dbReference>
<gene>
    <name evidence="2" type="ORF">HY3_10360</name>
</gene>
<name>A0A062U2P2_9PROT</name>
<dbReference type="PROSITE" id="PS50056">
    <property type="entry name" value="TYR_PHOSPHATASE_2"/>
    <property type="match status" value="1"/>
</dbReference>
<accession>A0A328JV61</accession>
<evidence type="ECO:0000313" key="3">
    <source>
        <dbReference type="Proteomes" id="UP000249123"/>
    </source>
</evidence>
<feature type="domain" description="Tyrosine specific protein phosphatases" evidence="1">
    <location>
        <begin position="116"/>
        <end position="167"/>
    </location>
</feature>
<dbReference type="SUPFAM" id="SSF52799">
    <property type="entry name" value="(Phosphotyrosine protein) phosphatases II"/>
    <property type="match status" value="1"/>
</dbReference>
<proteinExistence type="predicted"/>
<evidence type="ECO:0000259" key="1">
    <source>
        <dbReference type="PROSITE" id="PS50056"/>
    </source>
</evidence>
<keyword evidence="3" id="KW-1185">Reference proteome</keyword>
<sequence length="238" mass="27627">MVKIRSKKKRKTPHVAADLTTREGRARARRELVWQDHGFLRAAFSNLHQISPEMWRANQPSPKKVVEYAEKFGIRTILNLRGESTKGYYLLEKEACEKAGITLVDFQVFSRDTPTKEALFAAKELFESIDYPALMHCKSGADRAGLMSVLYKLLRENVPFEEAVEQLSLKYLHVKHGKTGMLDAFFQAYADYNAGRAKEDWKPFLDWVEEDYDRLKVKEDFMRDFGKGIQVDKILNRE</sequence>